<reference evidence="1" key="1">
    <citation type="submission" date="2025-02" db="EMBL/GenBank/DDBJ databases">
        <title>Complete genome sequences of 52 Bacillus and Priestia strains isolated from West-African fermentations and 26 reference strains from the DSMZ collection.</title>
        <authorList>
            <person name="Wiedenbein E.S."/>
            <person name="Canoy T.S."/>
            <person name="Hui Y."/>
            <person name="Parkouda C."/>
            <person name="Dawende C."/>
            <person name="Ametefe E."/>
            <person name="Jespersen L."/>
            <person name="Nielsen D.S."/>
        </authorList>
    </citation>
    <scope>NUCLEOTIDE SEQUENCE</scope>
    <source>
        <strain evidence="1">PRO33</strain>
    </source>
</reference>
<organism evidence="1 2">
    <name type="scientific">Bacillus safensis</name>
    <dbReference type="NCBI Taxonomy" id="561879"/>
    <lineage>
        <taxon>Bacteria</taxon>
        <taxon>Bacillati</taxon>
        <taxon>Bacillota</taxon>
        <taxon>Bacilli</taxon>
        <taxon>Bacillales</taxon>
        <taxon>Bacillaceae</taxon>
        <taxon>Bacillus</taxon>
    </lineage>
</organism>
<dbReference type="EMBL" id="CP121752">
    <property type="protein sequence ID" value="XRL54933.1"/>
    <property type="molecule type" value="Genomic_DNA"/>
</dbReference>
<gene>
    <name evidence="1" type="ORF">P5627_22155</name>
</gene>
<protein>
    <submittedName>
        <fullName evidence="1">YxiF family protein</fullName>
    </submittedName>
</protein>
<name>A0AC61ZW95_BACIA</name>
<dbReference type="Proteomes" id="UP001218488">
    <property type="component" value="Chromosome"/>
</dbReference>
<evidence type="ECO:0000313" key="1">
    <source>
        <dbReference type="EMBL" id="XRL54933.1"/>
    </source>
</evidence>
<accession>A0AC61ZW95</accession>
<proteinExistence type="predicted"/>
<sequence>MCFREHEIEAHEENVNEVFIHLNRLLEQTKFLSGYGDFILVAEDFRFGFCIERTEYFYEFSTWGCKV</sequence>
<evidence type="ECO:0000313" key="2">
    <source>
        <dbReference type="Proteomes" id="UP001218488"/>
    </source>
</evidence>